<evidence type="ECO:0000256" key="2">
    <source>
        <dbReference type="ARBA" id="ARBA00022803"/>
    </source>
</evidence>
<name>A0A9N9BI58_9GLOM</name>
<dbReference type="InterPro" id="IPR019734">
    <property type="entry name" value="TPR_rpt"/>
</dbReference>
<protein>
    <submittedName>
        <fullName evidence="6">16239_t:CDS:1</fullName>
    </submittedName>
</protein>
<dbReference type="Pfam" id="PF13181">
    <property type="entry name" value="TPR_8"/>
    <property type="match status" value="1"/>
</dbReference>
<feature type="region of interest" description="Disordered" evidence="5">
    <location>
        <begin position="1193"/>
        <end position="1243"/>
    </location>
</feature>
<evidence type="ECO:0000256" key="1">
    <source>
        <dbReference type="ARBA" id="ARBA00022737"/>
    </source>
</evidence>
<dbReference type="PANTHER" id="PTHR44858">
    <property type="entry name" value="TETRATRICOPEPTIDE REPEAT PROTEIN 6"/>
    <property type="match status" value="1"/>
</dbReference>
<sequence>MSQYNHLVINRNGGSSGRVPPNSYSPSQIHRQDSGTLSELSNSDEKKPLPNKPHASPMTSSFLKVPIMDDQIEELLDISKPSNISELKKLAENHPTQWSPKSLISALERLSDTSSYNYTVKETFIIFELHLRTFASVLEVFCQNPIILNRNLRQRLYDSLTEFNDIHHNISSAMEHGLHKTWKGKLQHLNVVDIELDLPTGCVQRNYNIDFLLIHLRDTIHSLSDDETKFREGWRRVKEFFKGVLGLASGIGAVVGVPSFIDNANALTTWGKMRDAFGFKVPVSNSYKDWRLLLMLKHTLDTEANSQRLKKFGERMLLEYLWYLAQQIWSKLTPSRNEDFEFSKVFNNKKKLFAELTGIEPLSYPHTLWFGILDLAGNVSLTSTNSITLSLCYYLALESLNHSPSTFIRFKAIELLLSLEHRKRDWFGIVKVDLDEYAQHIEKKAKFATLVDFVKYKLAISFQLRMNSRKPSLKAADLQDDFPAFTDQGDNPILNLVAEELLCPIMLQISDAYYALNCGHFMSKKAFEIYTKVQNSKGRPVTCSICRMVIVEESITLLPQSSTLGALSERLNAAGLMPQENIASEYDIMSVISVVSEEIKKPPNSMEDVISKHFVGSTDPPDRLQYVRDSYKKNPHTALLILDKLLMSERNDPCVLLERAKVHMYLKRFGEALLDLTTALQYDNHNMESYLLRSQINFQLKKFKESLNDINIYINRIESSKTGEENFQLCQRDLDAYELRGNIHKELGSIQKGIFDFSVVLENDKSNIKVLTSRGSLFRELRKYNEALEDLTQAIRCNPNNLFALSQRGSVFCKCDRLSESLDDLNHVLDNTSNEEEKLWCLAERGDVFRKQNKYYEALCDLDYVLEQQPKNIFALSRRGCTHFMLKKYDASLQDLNTVLKLDKHNYFSLLYRGMMYANMGDHSNSLRDFNTVLNRFPDNLVAIRQRGILQFTAKRYEESLCDFNKLIQLNKGDVRALCYRADILCELGAYKDCLEDCNTALKYDLTNFHGLRVRGKALRRCGQNNKALIDLDKVLVQQPEDLIALNQRAAVLTSMKRFNEALKDCEKILILNKREDISSFQERMKVYDDLSEALGVDEILIHLGRVLQDSPKNPLGLTTRAYIYLLKWDCDKAIEDLNLTLKHKPNYILCLYQRAKIHRMTKDYNNSLKDLKRILELEPENNFAQTEKNEIESMKDFDQPNHHNQTSSNQSQTGTSRRSSESSLSSSTSASASSFRSGAQNR</sequence>
<dbReference type="OrthoDB" id="124397at2759"/>
<dbReference type="Pfam" id="PF13174">
    <property type="entry name" value="TPR_6"/>
    <property type="match status" value="1"/>
</dbReference>
<dbReference type="Gene3D" id="3.30.40.10">
    <property type="entry name" value="Zinc/RING finger domain, C3HC4 (zinc finger)"/>
    <property type="match status" value="1"/>
</dbReference>
<feature type="compositionally biased region" description="Polar residues" evidence="5">
    <location>
        <begin position="22"/>
        <end position="41"/>
    </location>
</feature>
<evidence type="ECO:0000256" key="3">
    <source>
        <dbReference type="PROSITE-ProRule" id="PRU00339"/>
    </source>
</evidence>
<evidence type="ECO:0000313" key="7">
    <source>
        <dbReference type="Proteomes" id="UP000789570"/>
    </source>
</evidence>
<feature type="repeat" description="TPR" evidence="3">
    <location>
        <begin position="1149"/>
        <end position="1182"/>
    </location>
</feature>
<dbReference type="Proteomes" id="UP000789570">
    <property type="component" value="Unassembled WGS sequence"/>
</dbReference>
<dbReference type="EMBL" id="CAJVPQ010001682">
    <property type="protein sequence ID" value="CAG8564917.1"/>
    <property type="molecule type" value="Genomic_DNA"/>
</dbReference>
<dbReference type="InterPro" id="IPR050498">
    <property type="entry name" value="Ycf3"/>
</dbReference>
<organism evidence="6 7">
    <name type="scientific">Funneliformis caledonium</name>
    <dbReference type="NCBI Taxonomy" id="1117310"/>
    <lineage>
        <taxon>Eukaryota</taxon>
        <taxon>Fungi</taxon>
        <taxon>Fungi incertae sedis</taxon>
        <taxon>Mucoromycota</taxon>
        <taxon>Glomeromycotina</taxon>
        <taxon>Glomeromycetes</taxon>
        <taxon>Glomerales</taxon>
        <taxon>Glomeraceae</taxon>
        <taxon>Funneliformis</taxon>
    </lineage>
</organism>
<dbReference type="AlphaFoldDB" id="A0A9N9BI58"/>
<evidence type="ECO:0000256" key="4">
    <source>
        <dbReference type="SAM" id="Coils"/>
    </source>
</evidence>
<comment type="caution">
    <text evidence="6">The sequence shown here is derived from an EMBL/GenBank/DDBJ whole genome shotgun (WGS) entry which is preliminary data.</text>
</comment>
<feature type="compositionally biased region" description="Low complexity" evidence="5">
    <location>
        <begin position="1208"/>
        <end position="1243"/>
    </location>
</feature>
<evidence type="ECO:0000313" key="6">
    <source>
        <dbReference type="EMBL" id="CAG8564917.1"/>
    </source>
</evidence>
<feature type="repeat" description="TPR" evidence="3">
    <location>
        <begin position="907"/>
        <end position="940"/>
    </location>
</feature>
<dbReference type="SUPFAM" id="SSF48452">
    <property type="entry name" value="TPR-like"/>
    <property type="match status" value="3"/>
</dbReference>
<keyword evidence="1" id="KW-0677">Repeat</keyword>
<dbReference type="PROSITE" id="PS50005">
    <property type="entry name" value="TPR"/>
    <property type="match status" value="3"/>
</dbReference>
<feature type="repeat" description="TPR" evidence="3">
    <location>
        <begin position="768"/>
        <end position="801"/>
    </location>
</feature>
<dbReference type="SMART" id="SM00028">
    <property type="entry name" value="TPR"/>
    <property type="match status" value="13"/>
</dbReference>
<keyword evidence="2 3" id="KW-0802">TPR repeat</keyword>
<dbReference type="PANTHER" id="PTHR44858:SF1">
    <property type="entry name" value="UDP-N-ACETYLGLUCOSAMINE--PEPTIDE N-ACETYLGLUCOSAMINYLTRANSFERASE SPINDLY-RELATED"/>
    <property type="match status" value="1"/>
</dbReference>
<evidence type="ECO:0000256" key="5">
    <source>
        <dbReference type="SAM" id="MobiDB-lite"/>
    </source>
</evidence>
<dbReference type="Gene3D" id="1.25.40.10">
    <property type="entry name" value="Tetratricopeptide repeat domain"/>
    <property type="match status" value="5"/>
</dbReference>
<feature type="region of interest" description="Disordered" evidence="5">
    <location>
        <begin position="1"/>
        <end position="60"/>
    </location>
</feature>
<reference evidence="6" key="1">
    <citation type="submission" date="2021-06" db="EMBL/GenBank/DDBJ databases">
        <authorList>
            <person name="Kallberg Y."/>
            <person name="Tangrot J."/>
            <person name="Rosling A."/>
        </authorList>
    </citation>
    <scope>NUCLEOTIDE SEQUENCE</scope>
    <source>
        <strain evidence="6">UK204</strain>
    </source>
</reference>
<proteinExistence type="predicted"/>
<keyword evidence="4" id="KW-0175">Coiled coil</keyword>
<gene>
    <name evidence="6" type="ORF">FCALED_LOCUS6798</name>
</gene>
<dbReference type="InterPro" id="IPR013083">
    <property type="entry name" value="Znf_RING/FYVE/PHD"/>
</dbReference>
<dbReference type="SUPFAM" id="SSF57850">
    <property type="entry name" value="RING/U-box"/>
    <property type="match status" value="1"/>
</dbReference>
<feature type="compositionally biased region" description="Basic and acidic residues" evidence="5">
    <location>
        <begin position="1193"/>
        <end position="1202"/>
    </location>
</feature>
<feature type="coiled-coil region" evidence="4">
    <location>
        <begin position="774"/>
        <end position="835"/>
    </location>
</feature>
<keyword evidence="7" id="KW-1185">Reference proteome</keyword>
<dbReference type="InterPro" id="IPR011990">
    <property type="entry name" value="TPR-like_helical_dom_sf"/>
</dbReference>
<accession>A0A9N9BI58</accession>